<dbReference type="InterPro" id="IPR052336">
    <property type="entry name" value="MlaD_Phospholipid_Transporter"/>
</dbReference>
<protein>
    <submittedName>
        <fullName evidence="4">Mammalian cell entry protein</fullName>
    </submittedName>
</protein>
<dbReference type="InterPro" id="IPR003399">
    <property type="entry name" value="Mce/MlaD"/>
</dbReference>
<dbReference type="InterPro" id="IPR005693">
    <property type="entry name" value="Mce"/>
</dbReference>
<dbReference type="Pfam" id="PF11887">
    <property type="entry name" value="Mce4_CUP1"/>
    <property type="match status" value="1"/>
</dbReference>
<name>A0A1S1M6Q6_MYCCH</name>
<keyword evidence="1" id="KW-0472">Membrane</keyword>
<comment type="caution">
    <text evidence="4">The sequence shown here is derived from an EMBL/GenBank/DDBJ whole genome shotgun (WGS) entry which is preliminary data.</text>
</comment>
<feature type="transmembrane region" description="Helical" evidence="1">
    <location>
        <begin position="21"/>
        <end position="41"/>
    </location>
</feature>
<gene>
    <name evidence="4" type="ORF">BKG84_07230</name>
</gene>
<organism evidence="4 5">
    <name type="scientific">Mycobacteroides chelonae</name>
    <name type="common">Mycobacterium chelonae</name>
    <dbReference type="NCBI Taxonomy" id="1774"/>
    <lineage>
        <taxon>Bacteria</taxon>
        <taxon>Bacillati</taxon>
        <taxon>Actinomycetota</taxon>
        <taxon>Actinomycetes</taxon>
        <taxon>Mycobacteriales</taxon>
        <taxon>Mycobacteriaceae</taxon>
        <taxon>Mycobacteroides</taxon>
    </lineage>
</organism>
<accession>A0A1S1M6Q6</accession>
<dbReference type="Pfam" id="PF02470">
    <property type="entry name" value="MlaD"/>
    <property type="match status" value="1"/>
</dbReference>
<dbReference type="EMBL" id="MLIS01000001">
    <property type="protein sequence ID" value="OHU78213.1"/>
    <property type="molecule type" value="Genomic_DNA"/>
</dbReference>
<dbReference type="NCBIfam" id="TIGR00996">
    <property type="entry name" value="Mtu_fam_mce"/>
    <property type="match status" value="1"/>
</dbReference>
<proteinExistence type="predicted"/>
<dbReference type="RefSeq" id="WP_070951507.1">
    <property type="nucleotide sequence ID" value="NZ_CP050145.1"/>
</dbReference>
<feature type="domain" description="Mce/MlaD" evidence="2">
    <location>
        <begin position="48"/>
        <end position="122"/>
    </location>
</feature>
<dbReference type="InterPro" id="IPR024516">
    <property type="entry name" value="Mce_C"/>
</dbReference>
<sequence length="348" mass="37912">MAEQSRWQRFKSRPVETYNKTWLGLVAITVVVALIGVMLLVKALGLGYRSYTAEFVQAASLRPGQPITVAGIPVGSITSLRLAGDHVEAGLSVRDDVILGKDTKASIRVTTILGSRFLDLRPDGPGSLPNRTIDIAHTEVPYDLQATLKDVTTTFEQVDFDKVAHSLSVLGKQLDGLPEVVPQAMENIQRLSSIIADRRDQLGTLLKSSEKITNTLRSQQSSVGTLINQGQALLGEFVSRRGTFHAMMQALTNLVEQLGKIVITNRPQLDEMLKTMQELSGMLGKHDDLFRDALQAGAVAVRGVANSSGTGNAIDFNITNGIVIDSWMCAISSRAKQFGMIQYFKDCK</sequence>
<evidence type="ECO:0000256" key="1">
    <source>
        <dbReference type="SAM" id="Phobius"/>
    </source>
</evidence>
<evidence type="ECO:0000313" key="4">
    <source>
        <dbReference type="EMBL" id="OHU78213.1"/>
    </source>
</evidence>
<feature type="domain" description="Mammalian cell entry C-terminal" evidence="3">
    <location>
        <begin position="131"/>
        <end position="314"/>
    </location>
</feature>
<reference evidence="4 5" key="1">
    <citation type="submission" date="2016-10" db="EMBL/GenBank/DDBJ databases">
        <title>Evaluation of Human, Veterinary and Environmental Mycobacterium chelonae Isolates by Core Genome Phylogenomic Analysis, Targeted Gene Comparison, and Anti-microbial Susceptibility Patterns: A Tale of Mistaken Identities.</title>
        <authorList>
            <person name="Fogelson S.B."/>
            <person name="Camus A.C."/>
            <person name="Lorenz W."/>
            <person name="Vasireddy R."/>
            <person name="Vasireddy S."/>
            <person name="Smith T."/>
            <person name="Brown-Elliott B.A."/>
            <person name="Wallace R.J.Jr."/>
            <person name="Hasan N.A."/>
            <person name="Reischl U."/>
            <person name="Sanchez S."/>
        </authorList>
    </citation>
    <scope>NUCLEOTIDE SEQUENCE [LARGE SCALE GENOMIC DNA]</scope>
    <source>
        <strain evidence="4 5">15518</strain>
    </source>
</reference>
<dbReference type="GO" id="GO:0005576">
    <property type="term" value="C:extracellular region"/>
    <property type="evidence" value="ECO:0007669"/>
    <property type="project" value="TreeGrafter"/>
</dbReference>
<dbReference type="PANTHER" id="PTHR33371:SF18">
    <property type="entry name" value="MCE-FAMILY PROTEIN MCE3C"/>
    <property type="match status" value="1"/>
</dbReference>
<dbReference type="AlphaFoldDB" id="A0A1S1M6Q6"/>
<keyword evidence="5" id="KW-1185">Reference proteome</keyword>
<keyword evidence="1" id="KW-1133">Transmembrane helix</keyword>
<dbReference type="PANTHER" id="PTHR33371">
    <property type="entry name" value="INTERMEMBRANE PHOSPHOLIPID TRANSPORT SYSTEM BINDING PROTEIN MLAD-RELATED"/>
    <property type="match status" value="1"/>
</dbReference>
<evidence type="ECO:0000313" key="5">
    <source>
        <dbReference type="Proteomes" id="UP000179441"/>
    </source>
</evidence>
<keyword evidence="1" id="KW-0812">Transmembrane</keyword>
<evidence type="ECO:0000259" key="3">
    <source>
        <dbReference type="Pfam" id="PF11887"/>
    </source>
</evidence>
<dbReference type="Proteomes" id="UP000179441">
    <property type="component" value="Unassembled WGS sequence"/>
</dbReference>
<evidence type="ECO:0000259" key="2">
    <source>
        <dbReference type="Pfam" id="PF02470"/>
    </source>
</evidence>